<name>A0ABZ0PM61_9PROT</name>
<gene>
    <name evidence="1" type="ORF">R9Z33_08060</name>
</gene>
<protein>
    <submittedName>
        <fullName evidence="1">Uncharacterized protein</fullName>
    </submittedName>
</protein>
<organism evidence="1 2">
    <name type="scientific">Sediminicoccus rosea</name>
    <dbReference type="NCBI Taxonomy" id="1225128"/>
    <lineage>
        <taxon>Bacteria</taxon>
        <taxon>Pseudomonadati</taxon>
        <taxon>Pseudomonadota</taxon>
        <taxon>Alphaproteobacteria</taxon>
        <taxon>Acetobacterales</taxon>
        <taxon>Roseomonadaceae</taxon>
        <taxon>Sediminicoccus</taxon>
    </lineage>
</organism>
<accession>A0ABZ0PM61</accession>
<sequence>MNRRALLGFTLLPLAARAEAPEVLELAGQPVLELARHPTVGPRLRSMSAGRQRLVSDTLRGAGPPIAITDGRWVHGYGVTSEGRVFLAFDTRTESVVILLLEGGRPSLFIPPRVAPWPAALRPAVQEFAPEMAAQMRFGD</sequence>
<evidence type="ECO:0000313" key="2">
    <source>
        <dbReference type="Proteomes" id="UP001305521"/>
    </source>
</evidence>
<dbReference type="RefSeq" id="WP_318650777.1">
    <property type="nucleotide sequence ID" value="NZ_CP137852.1"/>
</dbReference>
<dbReference type="EMBL" id="CP137852">
    <property type="protein sequence ID" value="WPB86820.1"/>
    <property type="molecule type" value="Genomic_DNA"/>
</dbReference>
<keyword evidence="2" id="KW-1185">Reference proteome</keyword>
<evidence type="ECO:0000313" key="1">
    <source>
        <dbReference type="EMBL" id="WPB86820.1"/>
    </source>
</evidence>
<dbReference type="Proteomes" id="UP001305521">
    <property type="component" value="Chromosome"/>
</dbReference>
<proteinExistence type="predicted"/>
<reference evidence="1 2" key="1">
    <citation type="submission" date="2023-11" db="EMBL/GenBank/DDBJ databases">
        <title>Arctic aerobic anoxygenic photoheterotroph Sediminicoccus rosea KRV36 adapts its photosynthesis to long days of polar summer.</title>
        <authorList>
            <person name="Tomasch J."/>
            <person name="Kopejtka K."/>
            <person name="Bily T."/>
            <person name="Gardiner A.T."/>
            <person name="Gardian Z."/>
            <person name="Shivaramu S."/>
            <person name="Koblizek M."/>
            <person name="Engelhardt F."/>
            <person name="Kaftan D."/>
        </authorList>
    </citation>
    <scope>NUCLEOTIDE SEQUENCE [LARGE SCALE GENOMIC DNA]</scope>
    <source>
        <strain evidence="1 2">R-30</strain>
    </source>
</reference>